<evidence type="ECO:0000256" key="1">
    <source>
        <dbReference type="ARBA" id="ARBA00022603"/>
    </source>
</evidence>
<dbReference type="PANTHER" id="PTHR43464:SF19">
    <property type="entry name" value="UBIQUINONE BIOSYNTHESIS O-METHYLTRANSFERASE, MITOCHONDRIAL"/>
    <property type="match status" value="1"/>
</dbReference>
<evidence type="ECO:0000313" key="5">
    <source>
        <dbReference type="EMBL" id="QFG69450.1"/>
    </source>
</evidence>
<dbReference type="RefSeq" id="WP_158061824.1">
    <property type="nucleotide sequence ID" value="NZ_CP044427.1"/>
</dbReference>
<dbReference type="InterPro" id="IPR041698">
    <property type="entry name" value="Methyltransf_25"/>
</dbReference>
<evidence type="ECO:0000256" key="3">
    <source>
        <dbReference type="ARBA" id="ARBA00022691"/>
    </source>
</evidence>
<dbReference type="InterPro" id="IPR029063">
    <property type="entry name" value="SAM-dependent_MTases_sf"/>
</dbReference>
<evidence type="ECO:0000259" key="4">
    <source>
        <dbReference type="Pfam" id="PF13649"/>
    </source>
</evidence>
<dbReference type="PANTHER" id="PTHR43464">
    <property type="entry name" value="METHYLTRANSFERASE"/>
    <property type="match status" value="1"/>
</dbReference>
<dbReference type="SUPFAM" id="SSF53335">
    <property type="entry name" value="S-adenosyl-L-methionine-dependent methyltransferases"/>
    <property type="match status" value="1"/>
</dbReference>
<dbReference type="GO" id="GO:0008168">
    <property type="term" value="F:methyltransferase activity"/>
    <property type="evidence" value="ECO:0007669"/>
    <property type="project" value="UniProtKB-KW"/>
</dbReference>
<keyword evidence="1 5" id="KW-0489">Methyltransferase</keyword>
<name>A0A5J6V621_9MICO</name>
<reference evidence="5 6" key="1">
    <citation type="submission" date="2019-09" db="EMBL/GenBank/DDBJ databases">
        <title>Serinicoccus pratensis sp. nov., isolated from meadow soil.</title>
        <authorList>
            <person name="Zhang W."/>
        </authorList>
    </citation>
    <scope>NUCLEOTIDE SEQUENCE [LARGE SCALE GENOMIC DNA]</scope>
    <source>
        <strain evidence="5 6">W204</strain>
    </source>
</reference>
<dbReference type="GO" id="GO:0032259">
    <property type="term" value="P:methylation"/>
    <property type="evidence" value="ECO:0007669"/>
    <property type="project" value="UniProtKB-KW"/>
</dbReference>
<dbReference type="OrthoDB" id="4675400at2"/>
<organism evidence="5 6">
    <name type="scientific">Ornithinimicrobium pratense</name>
    <dbReference type="NCBI Taxonomy" id="2593973"/>
    <lineage>
        <taxon>Bacteria</taxon>
        <taxon>Bacillati</taxon>
        <taxon>Actinomycetota</taxon>
        <taxon>Actinomycetes</taxon>
        <taxon>Micrococcales</taxon>
        <taxon>Ornithinimicrobiaceae</taxon>
        <taxon>Ornithinimicrobium</taxon>
    </lineage>
</organism>
<proteinExistence type="predicted"/>
<protein>
    <submittedName>
        <fullName evidence="5">Class I SAM-dependent methyltransferase</fullName>
    </submittedName>
</protein>
<dbReference type="EMBL" id="CP044427">
    <property type="protein sequence ID" value="QFG69450.1"/>
    <property type="molecule type" value="Genomic_DNA"/>
</dbReference>
<evidence type="ECO:0000313" key="6">
    <source>
        <dbReference type="Proteomes" id="UP000326546"/>
    </source>
</evidence>
<feature type="domain" description="Methyltransferase" evidence="4">
    <location>
        <begin position="681"/>
        <end position="779"/>
    </location>
</feature>
<evidence type="ECO:0000256" key="2">
    <source>
        <dbReference type="ARBA" id="ARBA00022679"/>
    </source>
</evidence>
<dbReference type="Pfam" id="PF13649">
    <property type="entry name" value="Methyltransf_25"/>
    <property type="match status" value="1"/>
</dbReference>
<gene>
    <name evidence="5" type="ORF">FY030_12715</name>
</gene>
<dbReference type="Proteomes" id="UP000326546">
    <property type="component" value="Chromosome"/>
</dbReference>
<keyword evidence="6" id="KW-1185">Reference proteome</keyword>
<sequence>MSIDARTALAWVPHRGVAVGDDLLAGRILSGGELGRPAVVRDNASVLVAARALTRLGMPVALLPERVVVRRGEVMPATAGLAAQGCAVVVGDGWSAGVPTSADLQTCEAPEDIMRAVAAQRGLNLSTGEIQDGVRDAAARPCDGSLHRLLPPDGEGLSTTLHPLAELRAGLFLSEEGLGAEATQRVLAAAVDLSGSEPLLLVSSAWSPARRGEARRTLHRLRQLLPQRTPVVVVVRIAGEDSKSQAVDIVQDVRSTGAQVCVCTDSPLTVESLIAADAPCSITLMGPGGQPLAPDPAMASSLQGFDAARVAALVDPSWVLSPSTAAANWPDGSIGAQVDQQRRTLRDRARGALRGDLPRPEVVDVLGDLVLVDRLPEHEEELAPIADLTGSSTLIWTPPGHLDLPSALEGTYLPLPAEVVDEARARLTDPTLWARAASTWATGADAPTIDTLAWPAALDPACRTSASAVWNHGLRPALPAPVMPAVAASEGQAASLWVAAGELAAARHRASHPVSAALAACLRALATAGDEPDPGASWHPPAQEKLGVGVLVGRLRGAVHAPEAAQTVLVSRQAALVLRHHLVRHAWEDAAFAPDPDPSRQERLWRLLDALARRGISLPGVARPEPEPDPQVAVLADNPRWIRLYHQEGAELWNALPLSGLPDEQRWVLEVEQAVGGGARVLELLSGGGRLALALAAAGHLVTAVDREQGMLDKARERLADSPAEVSERVDLVCADATTLHLPQRYDAVIVGETSISVLAPEELEHLLRAARRHLHPGGALLIDYVSGDIPAEDLTGAVERVPSLESTGTLVASERVEPGGRGLTSVATWLWWAPDGATYLTTDRHHRWPRTILSQVMRRAGLRLVDVATPTDSAADPRPVRLARARAVETHATASDLVDQRRAVERPTSAPVELEVPA</sequence>
<keyword evidence="3" id="KW-0949">S-adenosyl-L-methionine</keyword>
<dbReference type="CDD" id="cd02440">
    <property type="entry name" value="AdoMet_MTases"/>
    <property type="match status" value="1"/>
</dbReference>
<keyword evidence="2 5" id="KW-0808">Transferase</keyword>
<accession>A0A5J6V621</accession>
<dbReference type="AlphaFoldDB" id="A0A5J6V621"/>
<dbReference type="KEGG" id="serw:FY030_12715"/>
<dbReference type="Gene3D" id="3.40.50.150">
    <property type="entry name" value="Vaccinia Virus protein VP39"/>
    <property type="match status" value="1"/>
</dbReference>